<keyword evidence="1" id="KW-0863">Zinc-finger</keyword>
<evidence type="ECO:0000259" key="2">
    <source>
        <dbReference type="Pfam" id="PF21202"/>
    </source>
</evidence>
<dbReference type="EMBL" id="JAPWTJ010000117">
    <property type="protein sequence ID" value="KAJ8982572.1"/>
    <property type="molecule type" value="Genomic_DNA"/>
</dbReference>
<gene>
    <name evidence="3" type="ORF">NQ317_005043</name>
</gene>
<organism evidence="3 4">
    <name type="scientific">Molorchus minor</name>
    <dbReference type="NCBI Taxonomy" id="1323400"/>
    <lineage>
        <taxon>Eukaryota</taxon>
        <taxon>Metazoa</taxon>
        <taxon>Ecdysozoa</taxon>
        <taxon>Arthropoda</taxon>
        <taxon>Hexapoda</taxon>
        <taxon>Insecta</taxon>
        <taxon>Pterygota</taxon>
        <taxon>Neoptera</taxon>
        <taxon>Endopterygota</taxon>
        <taxon>Coleoptera</taxon>
        <taxon>Polyphaga</taxon>
        <taxon>Cucujiformia</taxon>
        <taxon>Chrysomeloidea</taxon>
        <taxon>Cerambycidae</taxon>
        <taxon>Lamiinae</taxon>
        <taxon>Monochamini</taxon>
        <taxon>Molorchus</taxon>
    </lineage>
</organism>
<evidence type="ECO:0000313" key="3">
    <source>
        <dbReference type="EMBL" id="KAJ8982572.1"/>
    </source>
</evidence>
<dbReference type="PANTHER" id="PTHR20208">
    <property type="entry name" value="STRUCTURE-SPECIFIC ENDONUCLEASE SUBUNIT SLX1"/>
    <property type="match status" value="1"/>
</dbReference>
<sequence>MGGAWKTSNKGPWTMVMIIHGFPNDIAALRFEWAWQHPHDSRRLKHVAKKKSKEKTFDFCLRVLSEMLRVGPWRRLPLTIRWLNQELARDFPIERLPPMHMPICYGPVVSKKLPKTTQESPEKTDNTNYCNLCFSLVEQKSVKCINGACNLNSHLTCLSKHFLEKGEYVPIEGNCPKCDRTFLWGDIVRKYKGCYSNLDVTINVDLANGFYSSDSD</sequence>
<keyword evidence="1" id="KW-0862">Zinc</keyword>
<accession>A0ABQ9JXJ1</accession>
<dbReference type="Gene3D" id="3.30.40.10">
    <property type="entry name" value="Zinc/RING finger domain, C3HC4 (zinc finger)"/>
    <property type="match status" value="1"/>
</dbReference>
<dbReference type="InterPro" id="IPR013083">
    <property type="entry name" value="Znf_RING/FYVE/PHD"/>
</dbReference>
<comment type="caution">
    <text evidence="3">The sequence shown here is derived from an EMBL/GenBank/DDBJ whole genome shotgun (WGS) entry which is preliminary data.</text>
</comment>
<protein>
    <recommendedName>
        <fullName evidence="2">Structure-specific endonuclease subunit SLX1 C-terminal domain-containing protein</fullName>
    </recommendedName>
</protein>
<keyword evidence="4" id="KW-1185">Reference proteome</keyword>
<proteinExistence type="predicted"/>
<evidence type="ECO:0000313" key="4">
    <source>
        <dbReference type="Proteomes" id="UP001162164"/>
    </source>
</evidence>
<keyword evidence="1" id="KW-0479">Metal-binding</keyword>
<name>A0ABQ9JXJ1_9CUCU</name>
<feature type="domain" description="Structure-specific endonuclease subunit SLX1 C-terminal" evidence="2">
    <location>
        <begin position="130"/>
        <end position="188"/>
    </location>
</feature>
<dbReference type="InterPro" id="IPR048749">
    <property type="entry name" value="SLX1_C"/>
</dbReference>
<dbReference type="Pfam" id="PF21202">
    <property type="entry name" value="SLX1_C"/>
    <property type="match status" value="1"/>
</dbReference>
<evidence type="ECO:0000256" key="1">
    <source>
        <dbReference type="ARBA" id="ARBA00022771"/>
    </source>
</evidence>
<dbReference type="Proteomes" id="UP001162164">
    <property type="component" value="Unassembled WGS sequence"/>
</dbReference>
<dbReference type="Gene3D" id="3.40.1440.10">
    <property type="entry name" value="GIY-YIG endonuclease"/>
    <property type="match status" value="1"/>
</dbReference>
<dbReference type="InterPro" id="IPR050381">
    <property type="entry name" value="SLX1_endonuclease"/>
</dbReference>
<reference evidence="3" key="1">
    <citation type="journal article" date="2023" name="Insect Mol. Biol.">
        <title>Genome sequencing provides insights into the evolution of gene families encoding plant cell wall-degrading enzymes in longhorned beetles.</title>
        <authorList>
            <person name="Shin N.R."/>
            <person name="Okamura Y."/>
            <person name="Kirsch R."/>
            <person name="Pauchet Y."/>
        </authorList>
    </citation>
    <scope>NUCLEOTIDE SEQUENCE</scope>
    <source>
        <strain evidence="3">MMC_N1</strain>
    </source>
</reference>
<dbReference type="InterPro" id="IPR035901">
    <property type="entry name" value="GIY-YIG_endonuc_sf"/>
</dbReference>
<dbReference type="PANTHER" id="PTHR20208:SF10">
    <property type="entry name" value="STRUCTURE-SPECIFIC ENDONUCLEASE SUBUNIT SLX1"/>
    <property type="match status" value="1"/>
</dbReference>